<proteinExistence type="predicted"/>
<name>A0A7S0QG51_9CRYP</name>
<dbReference type="AlphaFoldDB" id="A0A7S0QG51"/>
<reference evidence="2" key="1">
    <citation type="submission" date="2021-01" db="EMBL/GenBank/DDBJ databases">
        <authorList>
            <person name="Corre E."/>
            <person name="Pelletier E."/>
            <person name="Niang G."/>
            <person name="Scheremetjew M."/>
            <person name="Finn R."/>
            <person name="Kale V."/>
            <person name="Holt S."/>
            <person name="Cochrane G."/>
            <person name="Meng A."/>
            <person name="Brown T."/>
            <person name="Cohen L."/>
        </authorList>
    </citation>
    <scope>NUCLEOTIDE SEQUENCE</scope>
    <source>
        <strain evidence="2">CCAP979/52</strain>
    </source>
</reference>
<feature type="region of interest" description="Disordered" evidence="1">
    <location>
        <begin position="1"/>
        <end position="26"/>
    </location>
</feature>
<accession>A0A7S0QG51</accession>
<organism evidence="2">
    <name type="scientific">Cryptomonas curvata</name>
    <dbReference type="NCBI Taxonomy" id="233186"/>
    <lineage>
        <taxon>Eukaryota</taxon>
        <taxon>Cryptophyceae</taxon>
        <taxon>Cryptomonadales</taxon>
        <taxon>Cryptomonadaceae</taxon>
        <taxon>Cryptomonas</taxon>
    </lineage>
</organism>
<dbReference type="EMBL" id="HBEZ01026020">
    <property type="protein sequence ID" value="CAD8636696.1"/>
    <property type="molecule type" value="Transcribed_RNA"/>
</dbReference>
<sequence length="137" mass="14786">MFAQKREAKEQEMQDAAEESKDKARGARLAARLAGLELHSKWSEMEDTAHLESADGQDADGLLNFEPLPTDQAAAAPTLRLSINENDLLLGGLSCPALLPLRVIQLADLACITKLTLTEIEGISGLDLAMFMPLEGL</sequence>
<evidence type="ECO:0000256" key="1">
    <source>
        <dbReference type="SAM" id="MobiDB-lite"/>
    </source>
</evidence>
<gene>
    <name evidence="2" type="ORF">CCUR1050_LOCUS14380</name>
</gene>
<feature type="compositionally biased region" description="Basic and acidic residues" evidence="1">
    <location>
        <begin position="1"/>
        <end position="25"/>
    </location>
</feature>
<evidence type="ECO:0000313" key="2">
    <source>
        <dbReference type="EMBL" id="CAD8636696.1"/>
    </source>
</evidence>
<protein>
    <submittedName>
        <fullName evidence="2">Uncharacterized protein</fullName>
    </submittedName>
</protein>